<protein>
    <submittedName>
        <fullName evidence="1">Uncharacterized protein</fullName>
    </submittedName>
</protein>
<dbReference type="AlphaFoldDB" id="A0A0H3ZWA5"/>
<dbReference type="EMBL" id="KP795569">
    <property type="protein sequence ID" value="AKN38159.1"/>
    <property type="molecule type" value="Genomic_DNA"/>
</dbReference>
<proteinExistence type="predicted"/>
<accession>A0A0H3ZWA5</accession>
<reference evidence="1" key="1">
    <citation type="journal article" date="2015" name="MBio">
        <title>Eco-Evolutionary Dynamics of Episomes among Ecologically Cohesive Bacterial Populations.</title>
        <authorList>
            <person name="Xue H."/>
            <person name="Cordero O.X."/>
            <person name="Camas F.M."/>
            <person name="Trimble W."/>
            <person name="Meyer F."/>
            <person name="Guglielmini J."/>
            <person name="Rocha E.P."/>
            <person name="Polz M.F."/>
        </authorList>
    </citation>
    <scope>NUCLEOTIDE SEQUENCE</scope>
    <source>
        <strain evidence="1">1F_243</strain>
    </source>
</reference>
<sequence>MDRSTLPTERDYNEWRELVEAETGEKLPERPNWISTKKAQTNRQVRELNNAVKKSVKADAMIGLQLEDVAELADMV</sequence>
<name>A0A0H3ZWA5_9VIBR</name>
<evidence type="ECO:0000313" key="1">
    <source>
        <dbReference type="EMBL" id="AKN38159.1"/>
    </source>
</evidence>
<organism evidence="1">
    <name type="scientific">Vibrio crassostreae</name>
    <dbReference type="NCBI Taxonomy" id="246167"/>
    <lineage>
        <taxon>Bacteria</taxon>
        <taxon>Pseudomonadati</taxon>
        <taxon>Pseudomonadota</taxon>
        <taxon>Gammaproteobacteria</taxon>
        <taxon>Vibrionales</taxon>
        <taxon>Vibrionaceae</taxon>
        <taxon>Vibrio</taxon>
    </lineage>
</organism>